<evidence type="ECO:0000256" key="6">
    <source>
        <dbReference type="ARBA" id="ARBA00049360"/>
    </source>
</evidence>
<keyword evidence="8" id="KW-0812">Transmembrane</keyword>
<dbReference type="Gene3D" id="3.40.50.300">
    <property type="entry name" value="P-loop containing nucleotide triphosphate hydrolases"/>
    <property type="match status" value="1"/>
</dbReference>
<comment type="caution">
    <text evidence="10">The sequence shown here is derived from an EMBL/GenBank/DDBJ whole genome shotgun (WGS) entry which is preliminary data.</text>
</comment>
<sequence>MATRSKIPSLSTIFSLYTSLSAFTILFKTILHEILPLKIRTFIVSRFTNYFSSYFNSDFTFIVEEKCDYVTNQTFRAAEVYLPTLLAGITTGSLLVGSSNLKDPIAKPKYGIPINAKIIDEFEGIRLEWTLLSAKNESLYQSKEKRYFHLTCKKEFREKIMSDYFIYIAKLSVKILAQRESLKIHTYNSEFHVWESTIFQHHTTFETLAIEPELKNTLIRDLDAFSNGKDFFKTVGRAWKRGYLLYGPPGTGKSSLVAAIANHMCYSIYDLQLQSVQDDAMLRKILTYTENRSILLIEDVDCGGADASCREENGLWSSCVEERIIIFTTNHKEKLDPALLRPGRMDVHVLMNYCTPYVFRKLAALYLEIEEHNLFETIEKMIVEVKATPAEITEQLMVSKNPDVSLKSLVEFLESKKKMSKESEEGAEIKEA</sequence>
<protein>
    <recommendedName>
        <fullName evidence="9">AAA+ ATPase domain-containing protein</fullName>
    </recommendedName>
</protein>
<dbReference type="PANTHER" id="PTHR23070">
    <property type="entry name" value="BCS1 AAA-TYPE ATPASE"/>
    <property type="match status" value="1"/>
</dbReference>
<dbReference type="InterPro" id="IPR050747">
    <property type="entry name" value="Mitochondrial_chaperone_BCS1"/>
</dbReference>
<dbReference type="InterPro" id="IPR003959">
    <property type="entry name" value="ATPase_AAA_core"/>
</dbReference>
<dbReference type="GO" id="GO:0006950">
    <property type="term" value="P:response to stress"/>
    <property type="evidence" value="ECO:0007669"/>
    <property type="project" value="UniProtKB-ARBA"/>
</dbReference>
<dbReference type="Pfam" id="PF14363">
    <property type="entry name" value="AAA_assoc"/>
    <property type="match status" value="1"/>
</dbReference>
<evidence type="ECO:0000256" key="8">
    <source>
        <dbReference type="SAM" id="Phobius"/>
    </source>
</evidence>
<dbReference type="SUPFAM" id="SSF52540">
    <property type="entry name" value="P-loop containing nucleoside triphosphate hydrolases"/>
    <property type="match status" value="1"/>
</dbReference>
<dbReference type="Proteomes" id="UP000489600">
    <property type="component" value="Unassembled WGS sequence"/>
</dbReference>
<dbReference type="InterPro" id="IPR025753">
    <property type="entry name" value="AAA_N_dom"/>
</dbReference>
<evidence type="ECO:0000256" key="1">
    <source>
        <dbReference type="ARBA" id="ARBA00001946"/>
    </source>
</evidence>
<evidence type="ECO:0000256" key="2">
    <source>
        <dbReference type="ARBA" id="ARBA00007448"/>
    </source>
</evidence>
<dbReference type="PROSITE" id="PS00674">
    <property type="entry name" value="AAA"/>
    <property type="match status" value="1"/>
</dbReference>
<dbReference type="AlphaFoldDB" id="A0A565C2H5"/>
<evidence type="ECO:0000259" key="9">
    <source>
        <dbReference type="SMART" id="SM00382"/>
    </source>
</evidence>
<gene>
    <name evidence="10" type="ORF">ANE_LOCUS18300</name>
</gene>
<dbReference type="InterPro" id="IPR003960">
    <property type="entry name" value="ATPase_AAA_CS"/>
</dbReference>
<evidence type="ECO:0000256" key="4">
    <source>
        <dbReference type="ARBA" id="ARBA00022840"/>
    </source>
</evidence>
<dbReference type="OrthoDB" id="10251412at2759"/>
<evidence type="ECO:0000256" key="5">
    <source>
        <dbReference type="ARBA" id="ARBA00022842"/>
    </source>
</evidence>
<keyword evidence="11" id="KW-1185">Reference proteome</keyword>
<dbReference type="SMART" id="SM00382">
    <property type="entry name" value="AAA"/>
    <property type="match status" value="1"/>
</dbReference>
<accession>A0A565C2H5</accession>
<evidence type="ECO:0000313" key="11">
    <source>
        <dbReference type="Proteomes" id="UP000489600"/>
    </source>
</evidence>
<dbReference type="InterPro" id="IPR058017">
    <property type="entry name" value="At3g28540-like_C"/>
</dbReference>
<keyword evidence="3" id="KW-0378">Hydrolase</keyword>
<feature type="transmembrane region" description="Helical" evidence="8">
    <location>
        <begin position="12"/>
        <end position="31"/>
    </location>
</feature>
<reference evidence="10" key="1">
    <citation type="submission" date="2019-07" db="EMBL/GenBank/DDBJ databases">
        <authorList>
            <person name="Dittberner H."/>
        </authorList>
    </citation>
    <scope>NUCLEOTIDE SEQUENCE [LARGE SCALE GENOMIC DNA]</scope>
</reference>
<dbReference type="GO" id="GO:0016887">
    <property type="term" value="F:ATP hydrolysis activity"/>
    <property type="evidence" value="ECO:0007669"/>
    <property type="project" value="InterPro"/>
</dbReference>
<comment type="catalytic activity">
    <reaction evidence="6">
        <text>ATP + H2O = ADP + phosphate + H(+)</text>
        <dbReference type="Rhea" id="RHEA:13065"/>
        <dbReference type="ChEBI" id="CHEBI:15377"/>
        <dbReference type="ChEBI" id="CHEBI:15378"/>
        <dbReference type="ChEBI" id="CHEBI:30616"/>
        <dbReference type="ChEBI" id="CHEBI:43474"/>
        <dbReference type="ChEBI" id="CHEBI:456216"/>
    </reaction>
</comment>
<dbReference type="InterPro" id="IPR003593">
    <property type="entry name" value="AAA+_ATPase"/>
</dbReference>
<organism evidence="10 11">
    <name type="scientific">Arabis nemorensis</name>
    <dbReference type="NCBI Taxonomy" id="586526"/>
    <lineage>
        <taxon>Eukaryota</taxon>
        <taxon>Viridiplantae</taxon>
        <taxon>Streptophyta</taxon>
        <taxon>Embryophyta</taxon>
        <taxon>Tracheophyta</taxon>
        <taxon>Spermatophyta</taxon>
        <taxon>Magnoliopsida</taxon>
        <taxon>eudicotyledons</taxon>
        <taxon>Gunneridae</taxon>
        <taxon>Pentapetalae</taxon>
        <taxon>rosids</taxon>
        <taxon>malvids</taxon>
        <taxon>Brassicales</taxon>
        <taxon>Brassicaceae</taxon>
        <taxon>Arabideae</taxon>
        <taxon>Arabis</taxon>
    </lineage>
</organism>
<dbReference type="InterPro" id="IPR027417">
    <property type="entry name" value="P-loop_NTPase"/>
</dbReference>
<dbReference type="Pfam" id="PF00004">
    <property type="entry name" value="AAA"/>
    <property type="match status" value="1"/>
</dbReference>
<keyword evidence="7" id="KW-0547">Nucleotide-binding</keyword>
<dbReference type="Pfam" id="PF25568">
    <property type="entry name" value="AAA_lid_At3g28540"/>
    <property type="match status" value="1"/>
</dbReference>
<feature type="domain" description="AAA+ ATPase" evidence="9">
    <location>
        <begin position="239"/>
        <end position="355"/>
    </location>
</feature>
<dbReference type="Gene3D" id="6.10.280.40">
    <property type="match status" value="1"/>
</dbReference>
<keyword evidence="5" id="KW-0460">Magnesium</keyword>
<comment type="cofactor">
    <cofactor evidence="1">
        <name>Mg(2+)</name>
        <dbReference type="ChEBI" id="CHEBI:18420"/>
    </cofactor>
</comment>
<evidence type="ECO:0000313" key="10">
    <source>
        <dbReference type="EMBL" id="VVB07856.1"/>
    </source>
</evidence>
<keyword evidence="4 7" id="KW-0067">ATP-binding</keyword>
<keyword evidence="8" id="KW-1133">Transmembrane helix</keyword>
<dbReference type="GO" id="GO:0005524">
    <property type="term" value="F:ATP binding"/>
    <property type="evidence" value="ECO:0007669"/>
    <property type="project" value="UniProtKB-KW"/>
</dbReference>
<keyword evidence="8" id="KW-0472">Membrane</keyword>
<evidence type="ECO:0000256" key="3">
    <source>
        <dbReference type="ARBA" id="ARBA00022801"/>
    </source>
</evidence>
<dbReference type="EMBL" id="CABITT030000006">
    <property type="protein sequence ID" value="VVB07856.1"/>
    <property type="molecule type" value="Genomic_DNA"/>
</dbReference>
<proteinExistence type="inferred from homology"/>
<name>A0A565C2H5_9BRAS</name>
<comment type="similarity">
    <text evidence="2">Belongs to the AAA ATPase family. BCS1 subfamily.</text>
</comment>
<evidence type="ECO:0000256" key="7">
    <source>
        <dbReference type="RuleBase" id="RU003651"/>
    </source>
</evidence>